<evidence type="ECO:0000256" key="1">
    <source>
        <dbReference type="PROSITE-ProRule" id="PRU00176"/>
    </source>
</evidence>
<dbReference type="PROSITE" id="PS50102">
    <property type="entry name" value="RRM"/>
    <property type="match status" value="1"/>
</dbReference>
<organism evidence="4 5">
    <name type="scientific">Ananas comosus</name>
    <name type="common">Pineapple</name>
    <name type="synonym">Ananas ananas</name>
    <dbReference type="NCBI Taxonomy" id="4615"/>
    <lineage>
        <taxon>Eukaryota</taxon>
        <taxon>Viridiplantae</taxon>
        <taxon>Streptophyta</taxon>
        <taxon>Embryophyta</taxon>
        <taxon>Tracheophyta</taxon>
        <taxon>Spermatophyta</taxon>
        <taxon>Magnoliopsida</taxon>
        <taxon>Liliopsida</taxon>
        <taxon>Poales</taxon>
        <taxon>Bromeliaceae</taxon>
        <taxon>Bromelioideae</taxon>
        <taxon>Ananas</taxon>
    </lineage>
</organism>
<dbReference type="GO" id="GO:0005737">
    <property type="term" value="C:cytoplasm"/>
    <property type="evidence" value="ECO:0007669"/>
    <property type="project" value="TreeGrafter"/>
</dbReference>
<dbReference type="Proteomes" id="UP000092600">
    <property type="component" value="Unassembled WGS sequence"/>
</dbReference>
<dbReference type="Gene3D" id="1.20.1390.10">
    <property type="entry name" value="PWI domain"/>
    <property type="match status" value="1"/>
</dbReference>
<feature type="region of interest" description="Disordered" evidence="2">
    <location>
        <begin position="172"/>
        <end position="211"/>
    </location>
</feature>
<dbReference type="GO" id="GO:0008143">
    <property type="term" value="F:poly(A) binding"/>
    <property type="evidence" value="ECO:0007669"/>
    <property type="project" value="InterPro"/>
</dbReference>
<sequence>MDGTDQGGDDRTFRVNFTTEGLAKLRDRVKEKLKEYMGDYTDDTLVEYVVVLLRNGRSKDEARKELHVFLGEDSVSFVSWLWDHLSSNLNLYVQSQVTTSNDASKSNNISSESSRRNKLQREDSNVEIPTDTDRGTSKITRRQHKREWRGLVQEEPGAFPLRSVVTNILHAEEKTDQKSNNSRRSHSPNLHVRRKREREEEKQPPKRDLFSHPVLDAPRRLLQFAVRDAVKTVQQTSLRTEPTPKRLRSVVSTSTAETVQDKRPQRTRSMLRAPGAITAIKAAAEAAEDVIKSRPSGSVFDRLGQQRLGREQEDEDEEYEDVDQRSEYEGEGEVEMTMLEEKPEISVDSASDNDGYPGVDADASRNTMMASKDHGSLMVEYNVSQEADVVRRTMVMDQDLPLTSSSVPVTSSKIVNISVNVNTWKPPNYQVPRDVNVVENQVSVDKSNMNAGKPNISIPNKKDASLTEKVIAVADVPKETQKTLPAPGTQHTCIHEFLVYTLLAILWTMLILELSLLAMQVHFAATKDALSRHFNKFGAVLKVIIVTDAATGQPTGSAYVEFLHKESAESALSLNGTSFMSRILKVVRRSSHEAAQMLGWPRISRASPFASRLGRLAYPRGVLPGAFRGRLPIKGGARSLQWKRDEASSPQLTEAAKATTNALLASGNQVLSPTSRSLTYTRTEAKADGSAALS</sequence>
<dbReference type="InterPro" id="IPR000504">
    <property type="entry name" value="RRM_dom"/>
</dbReference>
<proteinExistence type="predicted"/>
<evidence type="ECO:0000313" key="4">
    <source>
        <dbReference type="EMBL" id="OAY75072.1"/>
    </source>
</evidence>
<feature type="region of interest" description="Disordered" evidence="2">
    <location>
        <begin position="235"/>
        <end position="267"/>
    </location>
</feature>
<dbReference type="GO" id="GO:0043488">
    <property type="term" value="P:regulation of mRNA stability"/>
    <property type="evidence" value="ECO:0007669"/>
    <property type="project" value="InterPro"/>
</dbReference>
<feature type="region of interest" description="Disordered" evidence="2">
    <location>
        <begin position="297"/>
        <end position="331"/>
    </location>
</feature>
<feature type="domain" description="RRM" evidence="3">
    <location>
        <begin position="507"/>
        <end position="591"/>
    </location>
</feature>
<dbReference type="EMBL" id="LSRQ01002221">
    <property type="protein sequence ID" value="OAY75072.1"/>
    <property type="molecule type" value="Genomic_DNA"/>
</dbReference>
<dbReference type="FunFam" id="1.20.1390.10:FF:000005">
    <property type="entry name" value="RNA binding (RRM/RBD/RNP motifs) family protein"/>
    <property type="match status" value="1"/>
</dbReference>
<dbReference type="GO" id="GO:0005634">
    <property type="term" value="C:nucleus"/>
    <property type="evidence" value="ECO:0007669"/>
    <property type="project" value="TreeGrafter"/>
</dbReference>
<evidence type="ECO:0000259" key="3">
    <source>
        <dbReference type="PROSITE" id="PS50102"/>
    </source>
</evidence>
<dbReference type="InterPro" id="IPR035979">
    <property type="entry name" value="RBD_domain_sf"/>
</dbReference>
<feature type="compositionally biased region" description="Basic residues" evidence="2">
    <location>
        <begin position="181"/>
        <end position="196"/>
    </location>
</feature>
<dbReference type="PANTHER" id="PTHR14738:SF32">
    <property type="entry name" value="RNA BINDING (RRM_RBD_RNP MOTIFS) FAMILY PROTEIN"/>
    <property type="match status" value="1"/>
</dbReference>
<dbReference type="Gene3D" id="3.30.70.330">
    <property type="match status" value="1"/>
</dbReference>
<dbReference type="InterPro" id="IPR012677">
    <property type="entry name" value="Nucleotide-bd_a/b_plait_sf"/>
</dbReference>
<accession>A0A199VD63</accession>
<feature type="region of interest" description="Disordered" evidence="2">
    <location>
        <begin position="98"/>
        <end position="153"/>
    </location>
</feature>
<evidence type="ECO:0000256" key="2">
    <source>
        <dbReference type="SAM" id="MobiDB-lite"/>
    </source>
</evidence>
<gene>
    <name evidence="4" type="ORF">ACMD2_02861</name>
</gene>
<evidence type="ECO:0000313" key="5">
    <source>
        <dbReference type="Proteomes" id="UP000092600"/>
    </source>
</evidence>
<dbReference type="Pfam" id="PF01480">
    <property type="entry name" value="PWI"/>
    <property type="match status" value="1"/>
</dbReference>
<dbReference type="SUPFAM" id="SSF54928">
    <property type="entry name" value="RNA-binding domain, RBD"/>
    <property type="match status" value="1"/>
</dbReference>
<dbReference type="PANTHER" id="PTHR14738">
    <property type="entry name" value="ZINC FINGER CCCH DOMAIN-CONTAINING PROTEIN 14"/>
    <property type="match status" value="1"/>
</dbReference>
<protein>
    <submittedName>
        <fullName evidence="4">Polyadenylate-binding protein 2-A</fullName>
    </submittedName>
</protein>
<feature type="compositionally biased region" description="Basic and acidic residues" evidence="2">
    <location>
        <begin position="197"/>
        <end position="210"/>
    </location>
</feature>
<feature type="compositionally biased region" description="Acidic residues" evidence="2">
    <location>
        <begin position="312"/>
        <end position="321"/>
    </location>
</feature>
<name>A0A199VD63_ANACO</name>
<feature type="compositionally biased region" description="Basic and acidic residues" evidence="2">
    <location>
        <begin position="113"/>
        <end position="124"/>
    </location>
</feature>
<dbReference type="SMART" id="SM00360">
    <property type="entry name" value="RRM"/>
    <property type="match status" value="1"/>
</dbReference>
<dbReference type="STRING" id="4615.A0A199VD63"/>
<keyword evidence="1" id="KW-0694">RNA-binding</keyword>
<dbReference type="InterPro" id="IPR002483">
    <property type="entry name" value="PWI_dom"/>
</dbReference>
<comment type="caution">
    <text evidence="4">The sequence shown here is derived from an EMBL/GenBank/DDBJ whole genome shotgun (WGS) entry which is preliminary data.</text>
</comment>
<reference evidence="4 5" key="1">
    <citation type="journal article" date="2016" name="DNA Res.">
        <title>The draft genome of MD-2 pineapple using hybrid error correction of long reads.</title>
        <authorList>
            <person name="Redwan R.M."/>
            <person name="Saidin A."/>
            <person name="Kumar S.V."/>
        </authorList>
    </citation>
    <scope>NUCLEOTIDE SEQUENCE [LARGE SCALE GENOMIC DNA]</scope>
    <source>
        <strain evidence="5">cv. MD2</strain>
        <tissue evidence="4">Leaf</tissue>
    </source>
</reference>
<dbReference type="Pfam" id="PF00076">
    <property type="entry name" value="RRM_1"/>
    <property type="match status" value="1"/>
</dbReference>
<dbReference type="InterPro" id="IPR040366">
    <property type="entry name" value="Nab2/ZC3H14"/>
</dbReference>
<dbReference type="AlphaFoldDB" id="A0A199VD63"/>